<dbReference type="GO" id="GO:0015095">
    <property type="term" value="F:magnesium ion transmembrane transporter activity"/>
    <property type="evidence" value="ECO:0007669"/>
    <property type="project" value="TreeGrafter"/>
</dbReference>
<evidence type="ECO:0000256" key="3">
    <source>
        <dbReference type="ARBA" id="ARBA00022448"/>
    </source>
</evidence>
<protein>
    <submittedName>
        <fullName evidence="9">Magnesium transporter CorA family protein</fullName>
    </submittedName>
</protein>
<dbReference type="GO" id="GO:0005886">
    <property type="term" value="C:plasma membrane"/>
    <property type="evidence" value="ECO:0007669"/>
    <property type="project" value="UniProtKB-SubCell"/>
</dbReference>
<evidence type="ECO:0000256" key="7">
    <source>
        <dbReference type="ARBA" id="ARBA00023136"/>
    </source>
</evidence>
<dbReference type="InterPro" id="IPR002523">
    <property type="entry name" value="MgTranspt_CorA/ZnTranspt_ZntB"/>
</dbReference>
<dbReference type="GO" id="GO:0015087">
    <property type="term" value="F:cobalt ion transmembrane transporter activity"/>
    <property type="evidence" value="ECO:0007669"/>
    <property type="project" value="TreeGrafter"/>
</dbReference>
<dbReference type="Gene3D" id="3.30.460.20">
    <property type="entry name" value="CorA soluble domain-like"/>
    <property type="match status" value="1"/>
</dbReference>
<evidence type="ECO:0000313" key="9">
    <source>
        <dbReference type="EMBL" id="MBO8433348.1"/>
    </source>
</evidence>
<dbReference type="EMBL" id="JADIMZ010000129">
    <property type="protein sequence ID" value="MBO8433348.1"/>
    <property type="molecule type" value="Genomic_DNA"/>
</dbReference>
<keyword evidence="7 8" id="KW-0472">Membrane</keyword>
<dbReference type="CDD" id="cd12822">
    <property type="entry name" value="TmCorA-like"/>
    <property type="match status" value="1"/>
</dbReference>
<keyword evidence="6 8" id="KW-1133">Transmembrane helix</keyword>
<dbReference type="Pfam" id="PF01544">
    <property type="entry name" value="CorA"/>
    <property type="match status" value="1"/>
</dbReference>
<evidence type="ECO:0000256" key="8">
    <source>
        <dbReference type="SAM" id="Phobius"/>
    </source>
</evidence>
<dbReference type="GO" id="GO:0000287">
    <property type="term" value="F:magnesium ion binding"/>
    <property type="evidence" value="ECO:0007669"/>
    <property type="project" value="TreeGrafter"/>
</dbReference>
<dbReference type="PANTHER" id="PTHR46494:SF1">
    <property type="entry name" value="CORA FAMILY METAL ION TRANSPORTER (EUROFUNG)"/>
    <property type="match status" value="1"/>
</dbReference>
<proteinExistence type="inferred from homology"/>
<gene>
    <name evidence="9" type="ORF">IAB08_08680</name>
</gene>
<reference evidence="9" key="1">
    <citation type="submission" date="2020-10" db="EMBL/GenBank/DDBJ databases">
        <authorList>
            <person name="Gilroy R."/>
        </authorList>
    </citation>
    <scope>NUCLEOTIDE SEQUENCE</scope>
    <source>
        <strain evidence="9">2889</strain>
    </source>
</reference>
<reference evidence="9" key="2">
    <citation type="journal article" date="2021" name="PeerJ">
        <title>Extensive microbial diversity within the chicken gut microbiome revealed by metagenomics and culture.</title>
        <authorList>
            <person name="Gilroy R."/>
            <person name="Ravi A."/>
            <person name="Getino M."/>
            <person name="Pursley I."/>
            <person name="Horton D.L."/>
            <person name="Alikhan N.F."/>
            <person name="Baker D."/>
            <person name="Gharbi K."/>
            <person name="Hall N."/>
            <person name="Watson M."/>
            <person name="Adriaenssens E.M."/>
            <person name="Foster-Nyarko E."/>
            <person name="Jarju S."/>
            <person name="Secka A."/>
            <person name="Antonio M."/>
            <person name="Oren A."/>
            <person name="Chaudhuri R.R."/>
            <person name="La Ragione R."/>
            <person name="Hildebrand F."/>
            <person name="Pallen M.J."/>
        </authorList>
    </citation>
    <scope>NUCLEOTIDE SEQUENCE</scope>
    <source>
        <strain evidence="9">2889</strain>
    </source>
</reference>
<evidence type="ECO:0000256" key="5">
    <source>
        <dbReference type="ARBA" id="ARBA00022692"/>
    </source>
</evidence>
<keyword evidence="4" id="KW-1003">Cell membrane</keyword>
<dbReference type="SUPFAM" id="SSF143865">
    <property type="entry name" value="CorA soluble domain-like"/>
    <property type="match status" value="1"/>
</dbReference>
<sequence length="305" mass="36221">MIETIEFGALKWHHIQNPSEEDLEFLEDNFHFHPLDIEDCRSTNQRPKIDIYDDYNFLILHFPGFDKQGKTLKVREAKIFWGEDYIITITQSQWMLKSFFDQTEKRPENVDDFVKSSSDALLYTILNRLMVDSYSLLLRVGATIETINRELFNKRADITIERISITRRNIILLNTIFKPQLRLFHKFESGDIRGFSKDGDFMEDYWGNILDYYQKMWDMVEDNGELIEGLSKTFDSMQTNRINEVMKIMTFISTLFLPLTFITGVYGMNVGLPLQDNPWVFWIILAVMIAFIIGFIFYAKRKRWM</sequence>
<dbReference type="Proteomes" id="UP000823612">
    <property type="component" value="Unassembled WGS sequence"/>
</dbReference>
<dbReference type="AlphaFoldDB" id="A0A9D9DVA8"/>
<dbReference type="PANTHER" id="PTHR46494">
    <property type="entry name" value="CORA FAMILY METAL ION TRANSPORTER (EUROFUNG)"/>
    <property type="match status" value="1"/>
</dbReference>
<accession>A0A9D9DVA8</accession>
<dbReference type="InterPro" id="IPR045863">
    <property type="entry name" value="CorA_TM1_TM2"/>
</dbReference>
<dbReference type="SUPFAM" id="SSF144083">
    <property type="entry name" value="Magnesium transport protein CorA, transmembrane region"/>
    <property type="match status" value="1"/>
</dbReference>
<dbReference type="GO" id="GO:0050897">
    <property type="term" value="F:cobalt ion binding"/>
    <property type="evidence" value="ECO:0007669"/>
    <property type="project" value="TreeGrafter"/>
</dbReference>
<comment type="subcellular location">
    <subcellularLocation>
        <location evidence="1">Cell membrane</location>
        <topology evidence="1">Multi-pass membrane protein</topology>
    </subcellularLocation>
</comment>
<evidence type="ECO:0000313" key="10">
    <source>
        <dbReference type="Proteomes" id="UP000823612"/>
    </source>
</evidence>
<comment type="caution">
    <text evidence="9">The sequence shown here is derived from an EMBL/GenBank/DDBJ whole genome shotgun (WGS) entry which is preliminary data.</text>
</comment>
<keyword evidence="3" id="KW-0813">Transport</keyword>
<evidence type="ECO:0000256" key="6">
    <source>
        <dbReference type="ARBA" id="ARBA00022989"/>
    </source>
</evidence>
<keyword evidence="5 8" id="KW-0812">Transmembrane</keyword>
<evidence type="ECO:0000256" key="2">
    <source>
        <dbReference type="ARBA" id="ARBA00009765"/>
    </source>
</evidence>
<organism evidence="9 10">
    <name type="scientific">Candidatus Pullibacteroides excrementavium</name>
    <dbReference type="NCBI Taxonomy" id="2840905"/>
    <lineage>
        <taxon>Bacteria</taxon>
        <taxon>Pseudomonadati</taxon>
        <taxon>Bacteroidota</taxon>
        <taxon>Bacteroidia</taxon>
        <taxon>Bacteroidales</taxon>
        <taxon>Candidatus Pullibacteroides</taxon>
    </lineage>
</organism>
<comment type="similarity">
    <text evidence="2">Belongs to the CorA metal ion transporter (MIT) (TC 1.A.35) family.</text>
</comment>
<evidence type="ECO:0000256" key="4">
    <source>
        <dbReference type="ARBA" id="ARBA00022475"/>
    </source>
</evidence>
<name>A0A9D9DVA8_9BACT</name>
<dbReference type="InterPro" id="IPR045861">
    <property type="entry name" value="CorA_cytoplasmic_dom"/>
</dbReference>
<evidence type="ECO:0000256" key="1">
    <source>
        <dbReference type="ARBA" id="ARBA00004651"/>
    </source>
</evidence>
<feature type="transmembrane region" description="Helical" evidence="8">
    <location>
        <begin position="279"/>
        <end position="299"/>
    </location>
</feature>
<feature type="transmembrane region" description="Helical" evidence="8">
    <location>
        <begin position="248"/>
        <end position="267"/>
    </location>
</feature>
<dbReference type="Gene3D" id="1.20.58.340">
    <property type="entry name" value="Magnesium transport protein CorA, transmembrane region"/>
    <property type="match status" value="2"/>
</dbReference>